<dbReference type="Pfam" id="PF00682">
    <property type="entry name" value="HMGL-like"/>
    <property type="match status" value="1"/>
</dbReference>
<protein>
    <submittedName>
        <fullName evidence="7">Hydroxymethylglutaryl-CoA lyase</fullName>
    </submittedName>
</protein>
<dbReference type="RefSeq" id="WP_128744994.1">
    <property type="nucleotide sequence ID" value="NZ_CP035281.1"/>
</dbReference>
<evidence type="ECO:0000256" key="4">
    <source>
        <dbReference type="ARBA" id="ARBA00023239"/>
    </source>
</evidence>
<keyword evidence="2 5" id="KW-0808">Transferase</keyword>
<dbReference type="SUPFAM" id="SSF51569">
    <property type="entry name" value="Aldolase"/>
    <property type="match status" value="1"/>
</dbReference>
<keyword evidence="8" id="KW-1185">Reference proteome</keyword>
<comment type="similarity">
    <text evidence="1">Belongs to the HMG-CoA lyase family.</text>
</comment>
<gene>
    <name evidence="7" type="ORF">EQM06_03355</name>
</gene>
<dbReference type="GO" id="GO:0046951">
    <property type="term" value="P:ketone body biosynthetic process"/>
    <property type="evidence" value="ECO:0007669"/>
    <property type="project" value="TreeGrafter"/>
</dbReference>
<dbReference type="PANTHER" id="PTHR42738">
    <property type="entry name" value="HYDROXYMETHYLGLUTARYL-COA LYASE"/>
    <property type="match status" value="1"/>
</dbReference>
<name>A0A410PTV6_9FIRM</name>
<accession>A0A410PTV6</accession>
<evidence type="ECO:0000256" key="5">
    <source>
        <dbReference type="RuleBase" id="RU003523"/>
    </source>
</evidence>
<dbReference type="GO" id="GO:0004419">
    <property type="term" value="F:hydroxymethylglutaryl-CoA lyase activity"/>
    <property type="evidence" value="ECO:0007669"/>
    <property type="project" value="TreeGrafter"/>
</dbReference>
<evidence type="ECO:0000259" key="6">
    <source>
        <dbReference type="PROSITE" id="PS50991"/>
    </source>
</evidence>
<dbReference type="PROSITE" id="PS50991">
    <property type="entry name" value="PYR_CT"/>
    <property type="match status" value="1"/>
</dbReference>
<dbReference type="Proteomes" id="UP000287601">
    <property type="component" value="Chromosome"/>
</dbReference>
<dbReference type="InterPro" id="IPR002034">
    <property type="entry name" value="AIPM/Hcit_synth_CS"/>
</dbReference>
<dbReference type="InterPro" id="IPR043594">
    <property type="entry name" value="HMGL"/>
</dbReference>
<dbReference type="KEGG" id="amij:EQM06_03355"/>
<dbReference type="AlphaFoldDB" id="A0A410PTV6"/>
<evidence type="ECO:0000256" key="2">
    <source>
        <dbReference type="ARBA" id="ARBA00022679"/>
    </source>
</evidence>
<dbReference type="GO" id="GO:0046912">
    <property type="term" value="F:acyltransferase activity, acyl groups converted into alkyl on transfer"/>
    <property type="evidence" value="ECO:0007669"/>
    <property type="project" value="InterPro"/>
</dbReference>
<dbReference type="InterPro" id="IPR000891">
    <property type="entry name" value="PYR_CT"/>
</dbReference>
<evidence type="ECO:0000256" key="1">
    <source>
        <dbReference type="ARBA" id="ARBA00009405"/>
    </source>
</evidence>
<evidence type="ECO:0000256" key="3">
    <source>
        <dbReference type="ARBA" id="ARBA00022723"/>
    </source>
</evidence>
<dbReference type="GO" id="GO:0046872">
    <property type="term" value="F:metal ion binding"/>
    <property type="evidence" value="ECO:0007669"/>
    <property type="project" value="UniProtKB-KW"/>
</dbReference>
<evidence type="ECO:0000313" key="8">
    <source>
        <dbReference type="Proteomes" id="UP000287601"/>
    </source>
</evidence>
<dbReference type="PROSITE" id="PS00815">
    <property type="entry name" value="AIPM_HOMOCIT_SYNTH_1"/>
    <property type="match status" value="1"/>
</dbReference>
<evidence type="ECO:0000313" key="7">
    <source>
        <dbReference type="EMBL" id="QAT42344.1"/>
    </source>
</evidence>
<keyword evidence="3" id="KW-0479">Metal-binding</keyword>
<dbReference type="Gene3D" id="3.20.20.70">
    <property type="entry name" value="Aldolase class I"/>
    <property type="match status" value="1"/>
</dbReference>
<dbReference type="GO" id="GO:0006552">
    <property type="term" value="P:L-leucine catabolic process"/>
    <property type="evidence" value="ECO:0007669"/>
    <property type="project" value="TreeGrafter"/>
</dbReference>
<comment type="similarity">
    <text evidence="5">Belongs to the alpha-IPM synthase/homocitrate synthase family.</text>
</comment>
<dbReference type="InterPro" id="IPR013785">
    <property type="entry name" value="Aldolase_TIM"/>
</dbReference>
<reference evidence="7 8" key="1">
    <citation type="submission" date="2019-01" db="EMBL/GenBank/DDBJ databases">
        <title>Draft genomes of a novel of Aminipila strains.</title>
        <authorList>
            <person name="Ma S."/>
        </authorList>
    </citation>
    <scope>NUCLEOTIDE SEQUENCE [LARGE SCALE GENOMIC DNA]</scope>
    <source>
        <strain evidence="8">JN-39</strain>
    </source>
</reference>
<organism evidence="7 8">
    <name type="scientific">Aminipila luticellarii</name>
    <dbReference type="NCBI Taxonomy" id="2507160"/>
    <lineage>
        <taxon>Bacteria</taxon>
        <taxon>Bacillati</taxon>
        <taxon>Bacillota</taxon>
        <taxon>Clostridia</taxon>
        <taxon>Peptostreptococcales</taxon>
        <taxon>Anaerovoracaceae</taxon>
        <taxon>Aminipila</taxon>
    </lineage>
</organism>
<feature type="domain" description="Pyruvate carboxyltransferase" evidence="6">
    <location>
        <begin position="9"/>
        <end position="300"/>
    </location>
</feature>
<dbReference type="PANTHER" id="PTHR42738:SF7">
    <property type="entry name" value="HYDROXYMETHYLGLUTARYL-COA LYASE"/>
    <property type="match status" value="1"/>
</dbReference>
<proteinExistence type="inferred from homology"/>
<dbReference type="EMBL" id="CP035281">
    <property type="protein sequence ID" value="QAT42344.1"/>
    <property type="molecule type" value="Genomic_DNA"/>
</dbReference>
<keyword evidence="4 7" id="KW-0456">Lyase</keyword>
<sequence>MKLNLPKKLQIIDVTLRDGLQNEERYIPLEAKLYIADKLIQAGFKKIEVGSLSHIKYVPQFKDIDELLKRLPPRDDVEYTVLALTKKACERAADLVNQGVKIDRVLTGQIATSEAYALKNMRRTHDELFKEAEINIKILHDAGIKKVFGNIGTIFGCPIQGSVPIEKAYEFMDRMFSIGFDEIEHSDPDGKATPIEIMEYFQTVLSKYPDPSLHSFHIHDIRGTGIAGYLTAMQAGITTFDVSIGGIGGQVANFMDGVPVPGSGDYYFDSRRTGLVSTEDFTTMVNEMNIETGIDHQQLYRLGMTLEKILGRPLYSFTSSTTNTYIQG</sequence>
<dbReference type="OrthoDB" id="9784013at2"/>